<keyword evidence="3 4" id="KW-0067">ATP-binding</keyword>
<dbReference type="Gene3D" id="3.30.1490.20">
    <property type="entry name" value="ATP-grasp fold, A domain"/>
    <property type="match status" value="1"/>
</dbReference>
<dbReference type="PANTHER" id="PTHR43585">
    <property type="entry name" value="FUMIPYRROLE BIOSYNTHESIS PROTEIN C"/>
    <property type="match status" value="1"/>
</dbReference>
<reference evidence="6 8" key="1">
    <citation type="journal article" date="2019" name="Nat. Med.">
        <title>A library of human gut bacterial isolates paired with longitudinal multiomics data enables mechanistic microbiome research.</title>
        <authorList>
            <person name="Poyet M."/>
            <person name="Groussin M."/>
            <person name="Gibbons S.M."/>
            <person name="Avila-Pacheco J."/>
            <person name="Jiang X."/>
            <person name="Kearney S.M."/>
            <person name="Perrotta A.R."/>
            <person name="Berdy B."/>
            <person name="Zhao S."/>
            <person name="Lieberman T.D."/>
            <person name="Swanson P.K."/>
            <person name="Smith M."/>
            <person name="Roesemann S."/>
            <person name="Alexander J.E."/>
            <person name="Rich S.A."/>
            <person name="Livny J."/>
            <person name="Vlamakis H."/>
            <person name="Clish C."/>
            <person name="Bullock K."/>
            <person name="Deik A."/>
            <person name="Scott J."/>
            <person name="Pierce K.A."/>
            <person name="Xavier R.J."/>
            <person name="Alm E.J."/>
        </authorList>
    </citation>
    <scope>NUCLEOTIDE SEQUENCE [LARGE SCALE GENOMIC DNA]</scope>
    <source>
        <strain evidence="6 8">BIOML-A3</strain>
    </source>
</reference>
<dbReference type="EMBL" id="JAQNSG010000022">
    <property type="protein sequence ID" value="MDC1881977.1"/>
    <property type="molecule type" value="Genomic_DNA"/>
</dbReference>
<gene>
    <name evidence="6" type="ORF">GAP48_14305</name>
    <name evidence="7" type="ORF">POZ24_18460</name>
</gene>
<evidence type="ECO:0000256" key="4">
    <source>
        <dbReference type="PROSITE-ProRule" id="PRU00409"/>
    </source>
</evidence>
<dbReference type="Gene3D" id="3.30.470.20">
    <property type="entry name" value="ATP-grasp fold, B domain"/>
    <property type="match status" value="1"/>
</dbReference>
<dbReference type="InterPro" id="IPR013815">
    <property type="entry name" value="ATP_grasp_subdomain_1"/>
</dbReference>
<keyword evidence="2 4" id="KW-0547">Nucleotide-binding</keyword>
<dbReference type="GO" id="GO:0005524">
    <property type="term" value="F:ATP binding"/>
    <property type="evidence" value="ECO:0007669"/>
    <property type="project" value="UniProtKB-UniRule"/>
</dbReference>
<proteinExistence type="predicted"/>
<keyword evidence="1" id="KW-0436">Ligase</keyword>
<evidence type="ECO:0000313" key="6">
    <source>
        <dbReference type="EMBL" id="KAB4251245.1"/>
    </source>
</evidence>
<dbReference type="GO" id="GO:0046872">
    <property type="term" value="F:metal ion binding"/>
    <property type="evidence" value="ECO:0007669"/>
    <property type="project" value="InterPro"/>
</dbReference>
<dbReference type="Pfam" id="PF13535">
    <property type="entry name" value="ATP-grasp_4"/>
    <property type="match status" value="1"/>
</dbReference>
<evidence type="ECO:0000256" key="1">
    <source>
        <dbReference type="ARBA" id="ARBA00022598"/>
    </source>
</evidence>
<feature type="domain" description="ATP-grasp" evidence="5">
    <location>
        <begin position="107"/>
        <end position="297"/>
    </location>
</feature>
<dbReference type="SUPFAM" id="SSF56059">
    <property type="entry name" value="Glutathione synthetase ATP-binding domain-like"/>
    <property type="match status" value="1"/>
</dbReference>
<comment type="caution">
    <text evidence="6">The sequence shown here is derived from an EMBL/GenBank/DDBJ whole genome shotgun (WGS) entry which is preliminary data.</text>
</comment>
<dbReference type="Gene3D" id="3.40.50.20">
    <property type="match status" value="1"/>
</dbReference>
<sequence length="402" mass="44903">MKILVLAGGADQIALIKELKWRGHITILIDYFQNPPAKNYANKHIVASTLDIEKVKEIAITEQVGLICTACTDQALLTVAKVSEDLGLPCYIDYKTALNVTNKAFMKSVMVANDIPTAKYTILHECCLKDLSNFEYPLVVKPVDCNSSKGVKKVEDEESLRSSLNNAVNYSRTHTAIVEEFICGDEISADFYIENSKAKYLCATKSVKRKNTNSFTIVQSVYPVVNYEEEVQLTQIAQKITDAFHLQNTPLLVQLLHRQNDFLVVEFSARMGGGSKYRLIETLSGVNIMSKYVDLILGHSPSVSPSKQVNYAVVNYVYSKPGILKQVDGLDSLKNKSVIDDFFYYKTAGMQIDKAETSGDRVIGYLVTADTQDELLYKTRYADSNICVFDMNGFDIMLHGLV</sequence>
<evidence type="ECO:0000256" key="2">
    <source>
        <dbReference type="ARBA" id="ARBA00022741"/>
    </source>
</evidence>
<dbReference type="Proteomes" id="UP001213309">
    <property type="component" value="Unassembled WGS sequence"/>
</dbReference>
<dbReference type="SMART" id="SM01209">
    <property type="entry name" value="GARS_A"/>
    <property type="match status" value="1"/>
</dbReference>
<organism evidence="6 8">
    <name type="scientific">Bacteroides uniformis</name>
    <dbReference type="NCBI Taxonomy" id="820"/>
    <lineage>
        <taxon>Bacteria</taxon>
        <taxon>Pseudomonadati</taxon>
        <taxon>Bacteroidota</taxon>
        <taxon>Bacteroidia</taxon>
        <taxon>Bacteroidales</taxon>
        <taxon>Bacteroidaceae</taxon>
        <taxon>Bacteroides</taxon>
    </lineage>
</organism>
<dbReference type="Proteomes" id="UP000487989">
    <property type="component" value="Unassembled WGS sequence"/>
</dbReference>
<evidence type="ECO:0000259" key="5">
    <source>
        <dbReference type="PROSITE" id="PS50975"/>
    </source>
</evidence>
<reference evidence="7" key="2">
    <citation type="submission" date="2022-10" db="EMBL/GenBank/DDBJ databases">
        <title>Human gut microbiome strain richness.</title>
        <authorList>
            <person name="Chen-Liaw A."/>
        </authorList>
    </citation>
    <scope>NUCLEOTIDE SEQUENCE</scope>
    <source>
        <strain evidence="7">1001713st2_A4_1001713B170214_170313</strain>
    </source>
</reference>
<protein>
    <submittedName>
        <fullName evidence="6">ATP-grasp domain-containing protein</fullName>
    </submittedName>
</protein>
<dbReference type="PANTHER" id="PTHR43585:SF2">
    <property type="entry name" value="ATP-GRASP ENZYME FSQD"/>
    <property type="match status" value="1"/>
</dbReference>
<dbReference type="PROSITE" id="PS50975">
    <property type="entry name" value="ATP_GRASP"/>
    <property type="match status" value="1"/>
</dbReference>
<dbReference type="EMBL" id="WCTJ01000023">
    <property type="protein sequence ID" value="KAB4251245.1"/>
    <property type="molecule type" value="Genomic_DNA"/>
</dbReference>
<dbReference type="GO" id="GO:0016874">
    <property type="term" value="F:ligase activity"/>
    <property type="evidence" value="ECO:0007669"/>
    <property type="project" value="UniProtKB-KW"/>
</dbReference>
<accession>A0A6I0LJ50</accession>
<dbReference type="AlphaFoldDB" id="A0A6I0LJ50"/>
<evidence type="ECO:0000313" key="8">
    <source>
        <dbReference type="Proteomes" id="UP000487989"/>
    </source>
</evidence>
<dbReference type="InterPro" id="IPR052032">
    <property type="entry name" value="ATP-dep_AA_Ligase"/>
</dbReference>
<dbReference type="InterPro" id="IPR011761">
    <property type="entry name" value="ATP-grasp"/>
</dbReference>
<evidence type="ECO:0000313" key="7">
    <source>
        <dbReference type="EMBL" id="MDC1881977.1"/>
    </source>
</evidence>
<dbReference type="RefSeq" id="WP_057256052.1">
    <property type="nucleotide sequence ID" value="NZ_CYYO01000002.1"/>
</dbReference>
<name>A0A6I0LJ50_BACUN</name>
<evidence type="ECO:0000256" key="3">
    <source>
        <dbReference type="ARBA" id="ARBA00022840"/>
    </source>
</evidence>